<keyword evidence="2" id="KW-1003">Cell membrane</keyword>
<dbReference type="RefSeq" id="WP_204916301.1">
    <property type="nucleotide sequence ID" value="NZ_BAAAQP010000011.1"/>
</dbReference>
<comment type="caution">
    <text evidence="8">The sequence shown here is derived from an EMBL/GenBank/DDBJ whole genome shotgun (WGS) entry which is preliminary data.</text>
</comment>
<feature type="compositionally biased region" description="Polar residues" evidence="6">
    <location>
        <begin position="8"/>
        <end position="19"/>
    </location>
</feature>
<dbReference type="NCBIfam" id="TIGR00765">
    <property type="entry name" value="yihY_not_rbn"/>
    <property type="match status" value="1"/>
</dbReference>
<dbReference type="PANTHER" id="PTHR30213:SF0">
    <property type="entry name" value="UPF0761 MEMBRANE PROTEIN YIHY"/>
    <property type="match status" value="1"/>
</dbReference>
<dbReference type="EMBL" id="JAFBCF010000001">
    <property type="protein sequence ID" value="MBM7797648.1"/>
    <property type="molecule type" value="Genomic_DNA"/>
</dbReference>
<evidence type="ECO:0000256" key="6">
    <source>
        <dbReference type="SAM" id="MobiDB-lite"/>
    </source>
</evidence>
<accession>A0ABS2RFX8</accession>
<feature type="transmembrane region" description="Helical" evidence="7">
    <location>
        <begin position="243"/>
        <end position="265"/>
    </location>
</feature>
<evidence type="ECO:0000256" key="2">
    <source>
        <dbReference type="ARBA" id="ARBA00022475"/>
    </source>
</evidence>
<feature type="region of interest" description="Disordered" evidence="6">
    <location>
        <begin position="308"/>
        <end position="337"/>
    </location>
</feature>
<feature type="transmembrane region" description="Helical" evidence="7">
    <location>
        <begin position="277"/>
        <end position="299"/>
    </location>
</feature>
<feature type="transmembrane region" description="Helical" evidence="7">
    <location>
        <begin position="57"/>
        <end position="87"/>
    </location>
</feature>
<evidence type="ECO:0000313" key="9">
    <source>
        <dbReference type="Proteomes" id="UP000704762"/>
    </source>
</evidence>
<dbReference type="InterPro" id="IPR017039">
    <property type="entry name" value="Virul_fac_BrkB"/>
</dbReference>
<gene>
    <name evidence="8" type="ORF">JOE57_000569</name>
</gene>
<dbReference type="PIRSF" id="PIRSF035875">
    <property type="entry name" value="RNase_BN"/>
    <property type="match status" value="1"/>
</dbReference>
<keyword evidence="4 7" id="KW-1133">Transmembrane helix</keyword>
<proteinExistence type="predicted"/>
<feature type="transmembrane region" description="Helical" evidence="7">
    <location>
        <begin position="169"/>
        <end position="191"/>
    </location>
</feature>
<sequence>MAAEETLTKSSHPKTSNSKAGPGDVPGGQAEKPSQIPARGWLQVVKRGWREAKSDQVPLLAAGVAFYGFLSLFPAMIALVLVVGLVADPATIADKVGSLMSAMPGPARDLVTQQLQSLTSSGQQSLGIGLVVSILLAFWSASGGVSNLVTAINAAYDENEDRGFVKKRALALGLTVAAIVFMTVMIILVAVVPAVLENLVGGGPLRWLLEAARWLLLLVCVVVALAVLYRVSPDRDAPKMRWVSTGAVAAAVLWLIASVGFSVYVSSFGNYAKTYGAFAGVIILLLWLWITSYAVLLGAEINAESEEQTVADTTRGAPEPLGQRGAVKADSTPVDER</sequence>
<comment type="subcellular location">
    <subcellularLocation>
        <location evidence="1">Cell membrane</location>
        <topology evidence="1">Multi-pass membrane protein</topology>
    </subcellularLocation>
</comment>
<evidence type="ECO:0000256" key="5">
    <source>
        <dbReference type="ARBA" id="ARBA00023136"/>
    </source>
</evidence>
<organism evidence="8 9">
    <name type="scientific">Microlunatus panaciterrae</name>
    <dbReference type="NCBI Taxonomy" id="400768"/>
    <lineage>
        <taxon>Bacteria</taxon>
        <taxon>Bacillati</taxon>
        <taxon>Actinomycetota</taxon>
        <taxon>Actinomycetes</taxon>
        <taxon>Propionibacteriales</taxon>
        <taxon>Propionibacteriaceae</taxon>
        <taxon>Microlunatus</taxon>
    </lineage>
</organism>
<dbReference type="PANTHER" id="PTHR30213">
    <property type="entry name" value="INNER MEMBRANE PROTEIN YHJD"/>
    <property type="match status" value="1"/>
</dbReference>
<keyword evidence="5 7" id="KW-0472">Membrane</keyword>
<reference evidence="8 9" key="1">
    <citation type="submission" date="2021-01" db="EMBL/GenBank/DDBJ databases">
        <title>Sequencing the genomes of 1000 actinobacteria strains.</title>
        <authorList>
            <person name="Klenk H.-P."/>
        </authorList>
    </citation>
    <scope>NUCLEOTIDE SEQUENCE [LARGE SCALE GENOMIC DNA]</scope>
    <source>
        <strain evidence="8 9">DSM 18662</strain>
    </source>
</reference>
<name>A0ABS2RFX8_9ACTN</name>
<protein>
    <submittedName>
        <fullName evidence="8">Membrane protein</fullName>
    </submittedName>
</protein>
<evidence type="ECO:0000256" key="3">
    <source>
        <dbReference type="ARBA" id="ARBA00022692"/>
    </source>
</evidence>
<evidence type="ECO:0000256" key="1">
    <source>
        <dbReference type="ARBA" id="ARBA00004651"/>
    </source>
</evidence>
<evidence type="ECO:0000313" key="8">
    <source>
        <dbReference type="EMBL" id="MBM7797648.1"/>
    </source>
</evidence>
<evidence type="ECO:0000256" key="7">
    <source>
        <dbReference type="SAM" id="Phobius"/>
    </source>
</evidence>
<feature type="transmembrane region" description="Helical" evidence="7">
    <location>
        <begin position="211"/>
        <end position="231"/>
    </location>
</feature>
<feature type="region of interest" description="Disordered" evidence="6">
    <location>
        <begin position="1"/>
        <end position="34"/>
    </location>
</feature>
<keyword evidence="9" id="KW-1185">Reference proteome</keyword>
<keyword evidence="3 7" id="KW-0812">Transmembrane</keyword>
<dbReference type="Proteomes" id="UP000704762">
    <property type="component" value="Unassembled WGS sequence"/>
</dbReference>
<dbReference type="Pfam" id="PF03631">
    <property type="entry name" value="Virul_fac_BrkB"/>
    <property type="match status" value="1"/>
</dbReference>
<feature type="transmembrane region" description="Helical" evidence="7">
    <location>
        <begin position="126"/>
        <end position="149"/>
    </location>
</feature>
<evidence type="ECO:0000256" key="4">
    <source>
        <dbReference type="ARBA" id="ARBA00022989"/>
    </source>
</evidence>